<dbReference type="PANTHER" id="PTHR36966:SF1">
    <property type="entry name" value="REP-ASSOCIATED TYROSINE TRANSPOSASE"/>
    <property type="match status" value="1"/>
</dbReference>
<evidence type="ECO:0000313" key="3">
    <source>
        <dbReference type="Proteomes" id="UP000295361"/>
    </source>
</evidence>
<dbReference type="Proteomes" id="UP000295361">
    <property type="component" value="Unassembled WGS sequence"/>
</dbReference>
<dbReference type="SMART" id="SM01321">
    <property type="entry name" value="Y1_Tnp"/>
    <property type="match status" value="1"/>
</dbReference>
<dbReference type="AlphaFoldDB" id="A0A4R6QJM9"/>
<dbReference type="GO" id="GO:0004803">
    <property type="term" value="F:transposase activity"/>
    <property type="evidence" value="ECO:0007669"/>
    <property type="project" value="InterPro"/>
</dbReference>
<dbReference type="SUPFAM" id="SSF143422">
    <property type="entry name" value="Transposase IS200-like"/>
    <property type="match status" value="1"/>
</dbReference>
<protein>
    <submittedName>
        <fullName evidence="2">REP element-mobilizing transposase RayT</fullName>
    </submittedName>
</protein>
<dbReference type="InterPro" id="IPR002686">
    <property type="entry name" value="Transposase_17"/>
</dbReference>
<evidence type="ECO:0000313" key="2">
    <source>
        <dbReference type="EMBL" id="TDP63367.1"/>
    </source>
</evidence>
<dbReference type="GO" id="GO:0043565">
    <property type="term" value="F:sequence-specific DNA binding"/>
    <property type="evidence" value="ECO:0007669"/>
    <property type="project" value="TreeGrafter"/>
</dbReference>
<sequence>MVLYRRNRLPGASYFFTVTLADRQASTLTDHVALLGDSMRTVQQQLPFTTDAIVVLPEHLHCVWTLPESDSDYPTRWKAIKAGFTQGLRLAGVALAERPDGGFKLWQRRY</sequence>
<keyword evidence="3" id="KW-1185">Reference proteome</keyword>
<organism evidence="2 3">
    <name type="scientific">Roseateles toxinivorans</name>
    <dbReference type="NCBI Taxonomy" id="270368"/>
    <lineage>
        <taxon>Bacteria</taxon>
        <taxon>Pseudomonadati</taxon>
        <taxon>Pseudomonadota</taxon>
        <taxon>Betaproteobacteria</taxon>
        <taxon>Burkholderiales</taxon>
        <taxon>Sphaerotilaceae</taxon>
        <taxon>Roseateles</taxon>
    </lineage>
</organism>
<reference evidence="2 3" key="1">
    <citation type="submission" date="2019-03" db="EMBL/GenBank/DDBJ databases">
        <title>Genomic Encyclopedia of Type Strains, Phase IV (KMG-IV): sequencing the most valuable type-strain genomes for metagenomic binning, comparative biology and taxonomic classification.</title>
        <authorList>
            <person name="Goeker M."/>
        </authorList>
    </citation>
    <scope>NUCLEOTIDE SEQUENCE [LARGE SCALE GENOMIC DNA]</scope>
    <source>
        <strain evidence="2 3">DSM 16998</strain>
    </source>
</reference>
<dbReference type="Gene3D" id="3.30.70.1290">
    <property type="entry name" value="Transposase IS200-like"/>
    <property type="match status" value="1"/>
</dbReference>
<proteinExistence type="predicted"/>
<dbReference type="InterPro" id="IPR036515">
    <property type="entry name" value="Transposase_17_sf"/>
</dbReference>
<dbReference type="InterPro" id="IPR052715">
    <property type="entry name" value="RAYT_transposase"/>
</dbReference>
<dbReference type="GO" id="GO:0006313">
    <property type="term" value="P:DNA transposition"/>
    <property type="evidence" value="ECO:0007669"/>
    <property type="project" value="InterPro"/>
</dbReference>
<name>A0A4R6QJM9_9BURK</name>
<dbReference type="FunCoup" id="A0A4R6QJM9">
    <property type="interactions" value="71"/>
</dbReference>
<dbReference type="EMBL" id="SNXS01000005">
    <property type="protein sequence ID" value="TDP63367.1"/>
    <property type="molecule type" value="Genomic_DNA"/>
</dbReference>
<dbReference type="PANTHER" id="PTHR36966">
    <property type="entry name" value="REP-ASSOCIATED TYROSINE TRANSPOSASE"/>
    <property type="match status" value="1"/>
</dbReference>
<gene>
    <name evidence="2" type="ORF">DES47_105372</name>
</gene>
<dbReference type="NCBIfam" id="NF047646">
    <property type="entry name" value="REP_Tyr_transpos"/>
    <property type="match status" value="1"/>
</dbReference>
<dbReference type="RefSeq" id="WP_208115063.1">
    <property type="nucleotide sequence ID" value="NZ_SNXS01000005.1"/>
</dbReference>
<comment type="caution">
    <text evidence="2">The sequence shown here is derived from an EMBL/GenBank/DDBJ whole genome shotgun (WGS) entry which is preliminary data.</text>
</comment>
<dbReference type="InParanoid" id="A0A4R6QJM9"/>
<feature type="domain" description="Transposase IS200-like" evidence="1">
    <location>
        <begin position="9"/>
        <end position="109"/>
    </location>
</feature>
<accession>A0A4R6QJM9</accession>
<evidence type="ECO:0000259" key="1">
    <source>
        <dbReference type="SMART" id="SM01321"/>
    </source>
</evidence>